<comment type="caution">
    <text evidence="2">The sequence shown here is derived from an EMBL/GenBank/DDBJ whole genome shotgun (WGS) entry which is preliminary data.</text>
</comment>
<name>A0A482TXS4_9FLAO</name>
<keyword evidence="3" id="KW-1185">Reference proteome</keyword>
<organism evidence="2 3">
    <name type="scientific">Flavobacterium petrolei</name>
    <dbReference type="NCBI Taxonomy" id="2259594"/>
    <lineage>
        <taxon>Bacteria</taxon>
        <taxon>Pseudomonadati</taxon>
        <taxon>Bacteroidota</taxon>
        <taxon>Flavobacteriia</taxon>
        <taxon>Flavobacteriales</taxon>
        <taxon>Flavobacteriaceae</taxon>
        <taxon>Flavobacterium</taxon>
    </lineage>
</organism>
<dbReference type="Gene3D" id="3.40.970.30">
    <property type="entry name" value="yp_829618.1 like domains"/>
    <property type="match status" value="1"/>
</dbReference>
<dbReference type="AlphaFoldDB" id="A0A482TXS4"/>
<evidence type="ECO:0000313" key="2">
    <source>
        <dbReference type="EMBL" id="RYJ51350.1"/>
    </source>
</evidence>
<sequence length="127" mass="14337">MIAAHDFYENDFARFWISGGILFFEYKPNTTIDLRVAQCVVTDRIHFQNECTYPILCDIRGVVATEKAGRDHLAQSGSILTQAVALIVNEKLSLIISTFYVEISKPSVPTQIFTKEDDALIYLKGFV</sequence>
<gene>
    <name evidence="2" type="ORF">DR871_013055</name>
</gene>
<dbReference type="Proteomes" id="UP000253235">
    <property type="component" value="Unassembled WGS sequence"/>
</dbReference>
<feature type="domain" description="DUF7793" evidence="1">
    <location>
        <begin position="15"/>
        <end position="126"/>
    </location>
</feature>
<evidence type="ECO:0000313" key="3">
    <source>
        <dbReference type="Proteomes" id="UP000253235"/>
    </source>
</evidence>
<dbReference type="OrthoDB" id="957652at2"/>
<accession>A0A482TXS4</accession>
<proteinExistence type="predicted"/>
<dbReference type="Pfam" id="PF25056">
    <property type="entry name" value="DUF7793"/>
    <property type="match status" value="1"/>
</dbReference>
<protein>
    <recommendedName>
        <fullName evidence="1">DUF7793 domain-containing protein</fullName>
    </recommendedName>
</protein>
<dbReference type="RefSeq" id="WP_086452582.1">
    <property type="nucleotide sequence ID" value="NZ_QNVY02000004.1"/>
</dbReference>
<dbReference type="InterPro" id="IPR056695">
    <property type="entry name" value="DUF7793"/>
</dbReference>
<dbReference type="EMBL" id="QNVY02000004">
    <property type="protein sequence ID" value="RYJ51350.1"/>
    <property type="molecule type" value="Genomic_DNA"/>
</dbReference>
<reference evidence="2 3" key="1">
    <citation type="submission" date="2019-01" db="EMBL/GenBank/DDBJ databases">
        <title>Flavobacterium sp. nov. isolated from arctic soil.</title>
        <authorList>
            <person name="Kim D.-U."/>
        </authorList>
    </citation>
    <scope>NUCLEOTIDE SEQUENCE [LARGE SCALE GENOMIC DNA]</scope>
    <source>
        <strain evidence="2 3">Kopri-42</strain>
    </source>
</reference>
<evidence type="ECO:0000259" key="1">
    <source>
        <dbReference type="Pfam" id="PF25056"/>
    </source>
</evidence>